<keyword evidence="3 7" id="KW-0997">Cell inner membrane</keyword>
<dbReference type="PANTHER" id="PTHR33362:SF5">
    <property type="entry name" value="C4-DICARBOXYLATE TRAP TRANSPORTER LARGE PERMEASE PROTEIN DCTM"/>
    <property type="match status" value="1"/>
</dbReference>
<feature type="transmembrane region" description="Helical" evidence="7">
    <location>
        <begin position="138"/>
        <end position="162"/>
    </location>
</feature>
<comment type="similarity">
    <text evidence="7">Belongs to the TRAP transporter large permease family.</text>
</comment>
<dbReference type="NCBIfam" id="TIGR00786">
    <property type="entry name" value="dctM"/>
    <property type="match status" value="1"/>
</dbReference>
<gene>
    <name evidence="9" type="ORF">C1H69_20850</name>
</gene>
<comment type="subunit">
    <text evidence="7">The complex comprises the extracytoplasmic solute receptor protein and the two transmembrane proteins.</text>
</comment>
<dbReference type="Proteomes" id="UP000235803">
    <property type="component" value="Unassembled WGS sequence"/>
</dbReference>
<comment type="function">
    <text evidence="7">Part of the tripartite ATP-independent periplasmic (TRAP) transport system.</text>
</comment>
<evidence type="ECO:0000313" key="10">
    <source>
        <dbReference type="Proteomes" id="UP000235803"/>
    </source>
</evidence>
<keyword evidence="4 7" id="KW-0812">Transmembrane</keyword>
<dbReference type="GO" id="GO:0005886">
    <property type="term" value="C:plasma membrane"/>
    <property type="evidence" value="ECO:0007669"/>
    <property type="project" value="UniProtKB-SubCell"/>
</dbReference>
<evidence type="ECO:0000256" key="7">
    <source>
        <dbReference type="RuleBase" id="RU369079"/>
    </source>
</evidence>
<protein>
    <recommendedName>
        <fullName evidence="7">TRAP transporter large permease protein</fullName>
    </recommendedName>
</protein>
<keyword evidence="6 7" id="KW-0472">Membrane</keyword>
<sequence>MTDGTLIGLVTLGVTILFLVGVPIFLVLGFWIVGTSIIIDFTMANIGVTLFQGLSFFGLLALPLFILTGDLINAAGIAKRLSDFAYSVLGWMRGGLGMATLGACGLFAAISGSNAGTTATIGSIMQPEMVKNGYDDRFSAATAASGGTVGIIIPPSIIFIVYGFMMNLSISDLFIAGLVPGMLMVAGMMFACNLAARKNGWGKLIPFRPRESGKFALRAYLGFATIGVVLYGIYSGKFSPTEAAAITVGFTLIAGLLVTREISLMKLPSILLRSGKIAGMLAPLIAISVVMQQLLSVLGVGPMLNDLLTGLGNYYLVLAACMAIVLLAGMILESLPITIILAPILAPIAQSVGVDPIHFAVIFLVGAAIGFITPPFGLNLYVASSVTGIPYIRLVRFILPYFFALILCWLAIALWPALSMFMVNLGG</sequence>
<evidence type="ECO:0000313" key="9">
    <source>
        <dbReference type="EMBL" id="PMR72541.1"/>
    </source>
</evidence>
<dbReference type="OrthoDB" id="9796052at2"/>
<feature type="transmembrane region" description="Helical" evidence="7">
    <location>
        <begin position="357"/>
        <end position="378"/>
    </location>
</feature>
<feature type="transmembrane region" description="Helical" evidence="7">
    <location>
        <begin position="6"/>
        <end position="33"/>
    </location>
</feature>
<dbReference type="EMBL" id="PNRF01000044">
    <property type="protein sequence ID" value="PMR72541.1"/>
    <property type="molecule type" value="Genomic_DNA"/>
</dbReference>
<keyword evidence="5 7" id="KW-1133">Transmembrane helix</keyword>
<evidence type="ECO:0000256" key="5">
    <source>
        <dbReference type="ARBA" id="ARBA00022989"/>
    </source>
</evidence>
<dbReference type="PIRSF" id="PIRSF006066">
    <property type="entry name" value="HI0050"/>
    <property type="match status" value="1"/>
</dbReference>
<feature type="transmembrane region" description="Helical" evidence="7">
    <location>
        <begin position="280"/>
        <end position="302"/>
    </location>
</feature>
<feature type="transmembrane region" description="Helical" evidence="7">
    <location>
        <begin position="96"/>
        <end position="117"/>
    </location>
</feature>
<dbReference type="GO" id="GO:0022857">
    <property type="term" value="F:transmembrane transporter activity"/>
    <property type="evidence" value="ECO:0007669"/>
    <property type="project" value="UniProtKB-UniRule"/>
</dbReference>
<evidence type="ECO:0000256" key="4">
    <source>
        <dbReference type="ARBA" id="ARBA00022692"/>
    </source>
</evidence>
<feature type="transmembrane region" description="Helical" evidence="7">
    <location>
        <begin position="240"/>
        <end position="259"/>
    </location>
</feature>
<keyword evidence="2" id="KW-1003">Cell membrane</keyword>
<keyword evidence="10" id="KW-1185">Reference proteome</keyword>
<dbReference type="InterPro" id="IPR010656">
    <property type="entry name" value="DctM"/>
</dbReference>
<feature type="transmembrane region" description="Helical" evidence="7">
    <location>
        <begin position="398"/>
        <end position="423"/>
    </location>
</feature>
<feature type="transmembrane region" description="Helical" evidence="7">
    <location>
        <begin position="174"/>
        <end position="195"/>
    </location>
</feature>
<evidence type="ECO:0000256" key="3">
    <source>
        <dbReference type="ARBA" id="ARBA00022519"/>
    </source>
</evidence>
<comment type="caution">
    <text evidence="9">The sequence shown here is derived from an EMBL/GenBank/DDBJ whole genome shotgun (WGS) entry which is preliminary data.</text>
</comment>
<reference evidence="9 10" key="1">
    <citation type="submission" date="2018-01" db="EMBL/GenBank/DDBJ databases">
        <title>Halomonas endophytica sp. nov., isolated from storage liquid in the stems of Populus euphratica.</title>
        <authorList>
            <person name="Chen C."/>
        </authorList>
    </citation>
    <scope>NUCLEOTIDE SEQUENCE [LARGE SCALE GENOMIC DNA]</scope>
    <source>
        <strain evidence="9 10">MC28</strain>
    </source>
</reference>
<evidence type="ECO:0000259" key="8">
    <source>
        <dbReference type="Pfam" id="PF06808"/>
    </source>
</evidence>
<dbReference type="PANTHER" id="PTHR33362">
    <property type="entry name" value="SIALIC ACID TRAP TRANSPORTER PERMEASE PROTEIN SIAT-RELATED"/>
    <property type="match status" value="1"/>
</dbReference>
<dbReference type="Pfam" id="PF06808">
    <property type="entry name" value="DctM"/>
    <property type="match status" value="1"/>
</dbReference>
<accession>A0A2N7TWH6</accession>
<evidence type="ECO:0000256" key="1">
    <source>
        <dbReference type="ARBA" id="ARBA00004429"/>
    </source>
</evidence>
<evidence type="ECO:0000256" key="6">
    <source>
        <dbReference type="ARBA" id="ARBA00023136"/>
    </source>
</evidence>
<feature type="transmembrane region" description="Helical" evidence="7">
    <location>
        <begin position="215"/>
        <end position="234"/>
    </location>
</feature>
<feature type="transmembrane region" description="Helical" evidence="7">
    <location>
        <begin position="54"/>
        <end position="76"/>
    </location>
</feature>
<proteinExistence type="inferred from homology"/>
<feature type="transmembrane region" description="Helical" evidence="7">
    <location>
        <begin position="314"/>
        <end position="345"/>
    </location>
</feature>
<name>A0A2N7TWH6_9GAMM</name>
<keyword evidence="7" id="KW-0813">Transport</keyword>
<dbReference type="RefSeq" id="WP_102655404.1">
    <property type="nucleotide sequence ID" value="NZ_PNRF01000044.1"/>
</dbReference>
<comment type="subcellular location">
    <subcellularLocation>
        <location evidence="1 7">Cell inner membrane</location>
        <topology evidence="1 7">Multi-pass membrane protein</topology>
    </subcellularLocation>
</comment>
<feature type="domain" description="TRAP C4-dicarboxylate transport system permease DctM subunit" evidence="8">
    <location>
        <begin position="7"/>
        <end position="417"/>
    </location>
</feature>
<dbReference type="InterPro" id="IPR004681">
    <property type="entry name" value="TRAP_DctM"/>
</dbReference>
<dbReference type="AlphaFoldDB" id="A0A2N7TWH6"/>
<organism evidence="9 10">
    <name type="scientific">Billgrantia endophytica</name>
    <dbReference type="NCBI Taxonomy" id="2033802"/>
    <lineage>
        <taxon>Bacteria</taxon>
        <taxon>Pseudomonadati</taxon>
        <taxon>Pseudomonadota</taxon>
        <taxon>Gammaproteobacteria</taxon>
        <taxon>Oceanospirillales</taxon>
        <taxon>Halomonadaceae</taxon>
        <taxon>Billgrantia</taxon>
    </lineage>
</organism>
<evidence type="ECO:0000256" key="2">
    <source>
        <dbReference type="ARBA" id="ARBA00022475"/>
    </source>
</evidence>